<comment type="caution">
    <text evidence="2">The sequence shown here is derived from an EMBL/GenBank/DDBJ whole genome shotgun (WGS) entry which is preliminary data.</text>
</comment>
<keyword evidence="3" id="KW-1185">Reference proteome</keyword>
<dbReference type="EMBL" id="JAMC01000002">
    <property type="protein sequence ID" value="KEJ90329.1"/>
    <property type="molecule type" value="Genomic_DNA"/>
</dbReference>
<dbReference type="STRING" id="1300350.Z948_466"/>
<reference evidence="2 3" key="1">
    <citation type="submission" date="2014-01" db="EMBL/GenBank/DDBJ databases">
        <title>Sulfitobacter donghicola JCM 14565 Genome Sequencing.</title>
        <authorList>
            <person name="Lai Q."/>
            <person name="Hong Z."/>
        </authorList>
    </citation>
    <scope>NUCLEOTIDE SEQUENCE [LARGE SCALE GENOMIC DNA]</scope>
    <source>
        <strain evidence="2 3">JCM 14565</strain>
    </source>
</reference>
<dbReference type="Proteomes" id="UP000027734">
    <property type="component" value="Unassembled WGS sequence"/>
</dbReference>
<evidence type="ECO:0000313" key="3">
    <source>
        <dbReference type="Proteomes" id="UP000027734"/>
    </source>
</evidence>
<evidence type="ECO:0000313" key="2">
    <source>
        <dbReference type="EMBL" id="KEJ90329.1"/>
    </source>
</evidence>
<protein>
    <submittedName>
        <fullName evidence="2">Uncharacterized protein</fullName>
    </submittedName>
</protein>
<keyword evidence="1" id="KW-0812">Transmembrane</keyword>
<feature type="transmembrane region" description="Helical" evidence="1">
    <location>
        <begin position="6"/>
        <end position="22"/>
    </location>
</feature>
<dbReference type="AlphaFoldDB" id="A0A073IKN3"/>
<organism evidence="2 3">
    <name type="scientific">Sulfitobacter donghicola DSW-25 = KCTC 12864 = JCM 14565</name>
    <dbReference type="NCBI Taxonomy" id="1300350"/>
    <lineage>
        <taxon>Bacteria</taxon>
        <taxon>Pseudomonadati</taxon>
        <taxon>Pseudomonadota</taxon>
        <taxon>Alphaproteobacteria</taxon>
        <taxon>Rhodobacterales</taxon>
        <taxon>Roseobacteraceae</taxon>
        <taxon>Sulfitobacter</taxon>
    </lineage>
</organism>
<evidence type="ECO:0000256" key="1">
    <source>
        <dbReference type="SAM" id="Phobius"/>
    </source>
</evidence>
<dbReference type="RefSeq" id="WP_025057958.1">
    <property type="nucleotide sequence ID" value="NZ_JAMC01000002.1"/>
</dbReference>
<gene>
    <name evidence="2" type="ORF">DSW25_07750</name>
</gene>
<accession>A0A073IKN3</accession>
<keyword evidence="1" id="KW-1133">Transmembrane helix</keyword>
<keyword evidence="1" id="KW-0472">Membrane</keyword>
<sequence length="64" mass="7270">MNWIFWIIALIALAAVGIALYERRKKRSLLAHDLNLSPRNAPHTEAARIQAEDATARRISGFDR</sequence>
<name>A0A073IKN3_9RHOB</name>
<proteinExistence type="predicted"/>